<evidence type="ECO:0000313" key="2">
    <source>
        <dbReference type="Proteomes" id="UP000736787"/>
    </source>
</evidence>
<sequence>MSSFLRKDLMWWNELVFQNEFAGLPMELFEKNSGYDEAWPIVTDSKKITLTSMRSENAQCSGTWCRIIIHDSLWISDLVDEMNCKSASGQHGLRHLP</sequence>
<comment type="caution">
    <text evidence="1">The sequence shown here is derived from an EMBL/GenBank/DDBJ whole genome shotgun (WGS) entry which is preliminary data.</text>
</comment>
<name>A0A8T1E2L4_9STRA</name>
<organism evidence="1 2">
    <name type="scientific">Phytophthora cactorum</name>
    <dbReference type="NCBI Taxonomy" id="29920"/>
    <lineage>
        <taxon>Eukaryota</taxon>
        <taxon>Sar</taxon>
        <taxon>Stramenopiles</taxon>
        <taxon>Oomycota</taxon>
        <taxon>Peronosporomycetes</taxon>
        <taxon>Peronosporales</taxon>
        <taxon>Peronosporaceae</taxon>
        <taxon>Phytophthora</taxon>
    </lineage>
</organism>
<dbReference type="EMBL" id="RCMK01000111">
    <property type="protein sequence ID" value="KAG2948423.1"/>
    <property type="molecule type" value="Genomic_DNA"/>
</dbReference>
<evidence type="ECO:0000313" key="1">
    <source>
        <dbReference type="EMBL" id="KAG2948423.1"/>
    </source>
</evidence>
<reference evidence="1" key="1">
    <citation type="submission" date="2018-10" db="EMBL/GenBank/DDBJ databases">
        <title>Effector identification in a new, highly contiguous assembly of the strawberry crown rot pathogen Phytophthora cactorum.</title>
        <authorList>
            <person name="Armitage A.D."/>
            <person name="Nellist C.F."/>
            <person name="Bates H."/>
            <person name="Vickerstaff R.J."/>
            <person name="Harrison R.J."/>
        </authorList>
    </citation>
    <scope>NUCLEOTIDE SEQUENCE</scope>
    <source>
        <strain evidence="1">4040</strain>
    </source>
</reference>
<gene>
    <name evidence="1" type="ORF">PC117_g6047</name>
</gene>
<proteinExistence type="predicted"/>
<dbReference type="AlphaFoldDB" id="A0A8T1E2L4"/>
<accession>A0A8T1E2L4</accession>
<protein>
    <submittedName>
        <fullName evidence="1">Uncharacterized protein</fullName>
    </submittedName>
</protein>
<dbReference type="VEuPathDB" id="FungiDB:PC110_g19308"/>
<dbReference type="Proteomes" id="UP000736787">
    <property type="component" value="Unassembled WGS sequence"/>
</dbReference>